<evidence type="ECO:0000256" key="1">
    <source>
        <dbReference type="SAM" id="Phobius"/>
    </source>
</evidence>
<dbReference type="Proteomes" id="UP000179588">
    <property type="component" value="Unassembled WGS sequence"/>
</dbReference>
<protein>
    <submittedName>
        <fullName evidence="3">Uncharacterized protein</fullName>
    </submittedName>
</protein>
<dbReference type="EMBL" id="ABMABF030000006">
    <property type="protein sequence ID" value="EMJ5134535.1"/>
    <property type="molecule type" value="Genomic_DNA"/>
</dbReference>
<keyword evidence="1" id="KW-0472">Membrane</keyword>
<proteinExistence type="predicted"/>
<gene>
    <name evidence="3" type="ORF">A3Q29_19275</name>
    <name evidence="2" type="ORF">RG298_002271</name>
</gene>
<dbReference type="EMBL" id="LVIE01000167">
    <property type="protein sequence ID" value="OHT24128.1"/>
    <property type="molecule type" value="Genomic_DNA"/>
</dbReference>
<evidence type="ECO:0000313" key="2">
    <source>
        <dbReference type="EMBL" id="EMJ5134535.1"/>
    </source>
</evidence>
<reference evidence="3 4" key="1">
    <citation type="submission" date="2016-03" db="EMBL/GenBank/DDBJ databases">
        <title>Genome sequence of Providencia stuartii strain, isolated from the salivary glands of larval Lucilia sericata.</title>
        <authorList>
            <person name="Yuan Y."/>
            <person name="Zhang Y."/>
            <person name="Fu S."/>
            <person name="Crippen T.L."/>
            <person name="Visi D."/>
            <person name="Benbow M.E."/>
            <person name="Allen M."/>
            <person name="Tomberlin J.K."/>
            <person name="Sze S.-H."/>
            <person name="Tarone A.M."/>
        </authorList>
    </citation>
    <scope>NUCLEOTIDE SEQUENCE [LARGE SCALE GENOMIC DNA]</scope>
    <source>
        <strain evidence="3 4">Crippen</strain>
    </source>
</reference>
<accession>A0A1S1HPV5</accession>
<dbReference type="OrthoDB" id="6467104at2"/>
<evidence type="ECO:0000313" key="3">
    <source>
        <dbReference type="EMBL" id="OHT24128.1"/>
    </source>
</evidence>
<reference evidence="2" key="2">
    <citation type="submission" date="2024-02" db="EMBL/GenBank/DDBJ databases">
        <authorList>
            <consortium name="Clinical and Environmental Microbiology Branch: Whole genome sequencing antimicrobial resistance pathogens in the healthcare setting"/>
        </authorList>
    </citation>
    <scope>NUCLEOTIDE SEQUENCE</scope>
    <source>
        <strain evidence="2">2021GO-0154</strain>
    </source>
</reference>
<sequence length="139" mass="15917">MNKIFYVIIALFLLGSAFLFGMTLNYKDDSNMIERVERTVLGYLENPKLETFKDVSYHFNKISHNGGEVGYVCGFVSRHYDFSRKTEDKRFIVKTYTRPDGAINISIPVIDGIDELLTEAQVDGLWTKYCEAPTTKAIQ</sequence>
<dbReference type="AlphaFoldDB" id="A0A1S1HPV5"/>
<dbReference type="RefSeq" id="WP_070927882.1">
    <property type="nucleotide sequence ID" value="NZ_CANMXG010000001.1"/>
</dbReference>
<name>A0A1S1HPV5_PROST</name>
<evidence type="ECO:0000313" key="4">
    <source>
        <dbReference type="Proteomes" id="UP000179588"/>
    </source>
</evidence>
<organism evidence="3 4">
    <name type="scientific">Providencia stuartii</name>
    <dbReference type="NCBI Taxonomy" id="588"/>
    <lineage>
        <taxon>Bacteria</taxon>
        <taxon>Pseudomonadati</taxon>
        <taxon>Pseudomonadota</taxon>
        <taxon>Gammaproteobacteria</taxon>
        <taxon>Enterobacterales</taxon>
        <taxon>Morganellaceae</taxon>
        <taxon>Providencia</taxon>
    </lineage>
</organism>
<comment type="caution">
    <text evidence="3">The sequence shown here is derived from an EMBL/GenBank/DDBJ whole genome shotgun (WGS) entry which is preliminary data.</text>
</comment>
<feature type="transmembrane region" description="Helical" evidence="1">
    <location>
        <begin position="6"/>
        <end position="26"/>
    </location>
</feature>
<keyword evidence="4" id="KW-1185">Reference proteome</keyword>
<keyword evidence="1" id="KW-1133">Transmembrane helix</keyword>
<keyword evidence="1" id="KW-0812">Transmembrane</keyword>